<dbReference type="SUPFAM" id="SSF52540">
    <property type="entry name" value="P-loop containing nucleoside triphosphate hydrolases"/>
    <property type="match status" value="1"/>
</dbReference>
<evidence type="ECO:0000256" key="2">
    <source>
        <dbReference type="SAM" id="Phobius"/>
    </source>
</evidence>
<protein>
    <submittedName>
        <fullName evidence="5">ATP-binding protein</fullName>
    </submittedName>
</protein>
<sequence length="870" mass="96137">MIGRIRHLKPAVACLLAGATAGAAAALDVGVPEHWKMPLWAACVVFAAAGMAFTLTWQRWGRIRRPAMLPQRLMKFRGRAEELDWLHQRHREQSGVSQGNPKMLLIHGGPGVGKSELANELAHQLRDQYPDGQLYSNLGRAADPREPQVILKTFVVKLGESEEKAAQLTLKALQDLFLAMTARRRILIVLDAARDADQVKALLPNSGQCAVVVTSRSNLGPQLAHRPLHLMPPTAADAIEILRAYAEPDNPEDAGCAAEVVELCERLPRALRASGDAARTDIGLRRVCEQLRRPEDRLERLKNYHRDVTEGYSMELSRLDEPVQQAFMLLSMVKTTTFVPWVLQPLFGAIGREVTTDEAGNIIAALSVAGLLLPVEGPDSARYRFPRYRFSPLARLLADQLRLAAIRPGGLLATTTQDDVRDCFLRTVLAMSCEVMDGGQGPPVPRPEVPPAWVPRRDAWLEIVRDDQEHWRRAEHENLLSAAVFARTRYPEASRQLLIRLGGVMGIPVNLDDFAGHVEQAVAAALPDETLELRLALMHHAVAVEDHIRMLAEHEALTKQPAPPRISAEALLLKGRSLQEIGRYNEAGEALRDALRAVQSTSAMMLERAVRATLTENDATLDPESWRDDGPTEGEPVRKGHDTYLSALISLLNGRIAARRNDLTGMTQSLERAGRFVVGDLAWEARLACERVRLRLDHGGEGPSPESAMADVCQARLAFEAMGNVPGQARARLLLARLLMERGNLPGSAQEIDRARSLLRTRDEGLPLSAALQRAAADLSMRMSRPDEARRGYELALLQYTTAGDFWYGACVRVGLAEAERALGQPATGEAHLWQAAALFSACGDRQWLRQTRERLCVLGAEEEDRRTQR</sequence>
<keyword evidence="2" id="KW-0812">Transmembrane</keyword>
<evidence type="ECO:0000313" key="6">
    <source>
        <dbReference type="Proteomes" id="UP000696294"/>
    </source>
</evidence>
<dbReference type="Proteomes" id="UP000696294">
    <property type="component" value="Unassembled WGS sequence"/>
</dbReference>
<gene>
    <name evidence="5" type="ORF">HCN51_31475</name>
</gene>
<organism evidence="5 6">
    <name type="scientific">Nonomuraea composti</name>
    <dbReference type="NCBI Taxonomy" id="2720023"/>
    <lineage>
        <taxon>Bacteria</taxon>
        <taxon>Bacillati</taxon>
        <taxon>Actinomycetota</taxon>
        <taxon>Actinomycetes</taxon>
        <taxon>Streptosporangiales</taxon>
        <taxon>Streptosporangiaceae</taxon>
        <taxon>Nonomuraea</taxon>
    </lineage>
</organism>
<proteinExistence type="predicted"/>
<dbReference type="Pfam" id="PF00931">
    <property type="entry name" value="NB-ARC"/>
    <property type="match status" value="1"/>
</dbReference>
<dbReference type="InterPro" id="IPR002182">
    <property type="entry name" value="NB-ARC"/>
</dbReference>
<accession>A0ABX1B7U7</accession>
<dbReference type="EMBL" id="JAATEP010000025">
    <property type="protein sequence ID" value="NJP93908.1"/>
    <property type="molecule type" value="Genomic_DNA"/>
</dbReference>
<keyword evidence="2" id="KW-1133">Transmembrane helix</keyword>
<dbReference type="RefSeq" id="WP_168014359.1">
    <property type="nucleotide sequence ID" value="NZ_JAATEP010000025.1"/>
</dbReference>
<keyword evidence="2" id="KW-0472">Membrane</keyword>
<evidence type="ECO:0000256" key="1">
    <source>
        <dbReference type="SAM" id="MobiDB-lite"/>
    </source>
</evidence>
<dbReference type="SMART" id="SM00382">
    <property type="entry name" value="AAA"/>
    <property type="match status" value="1"/>
</dbReference>
<evidence type="ECO:0000256" key="3">
    <source>
        <dbReference type="SAM" id="SignalP"/>
    </source>
</evidence>
<dbReference type="PANTHER" id="PTHR47691">
    <property type="entry name" value="REGULATOR-RELATED"/>
    <property type="match status" value="1"/>
</dbReference>
<name>A0ABX1B7U7_9ACTN</name>
<feature type="region of interest" description="Disordered" evidence="1">
    <location>
        <begin position="617"/>
        <end position="639"/>
    </location>
</feature>
<keyword evidence="6" id="KW-1185">Reference proteome</keyword>
<dbReference type="Gene3D" id="1.25.40.10">
    <property type="entry name" value="Tetratricopeptide repeat domain"/>
    <property type="match status" value="1"/>
</dbReference>
<comment type="caution">
    <text evidence="5">The sequence shown here is derived from an EMBL/GenBank/DDBJ whole genome shotgun (WGS) entry which is preliminary data.</text>
</comment>
<keyword evidence="3" id="KW-0732">Signal</keyword>
<dbReference type="PANTHER" id="PTHR47691:SF3">
    <property type="entry name" value="HTH-TYPE TRANSCRIPTIONAL REGULATOR RV0890C-RELATED"/>
    <property type="match status" value="1"/>
</dbReference>
<feature type="chain" id="PRO_5046207019" evidence="3">
    <location>
        <begin position="26"/>
        <end position="870"/>
    </location>
</feature>
<feature type="compositionally biased region" description="Basic and acidic residues" evidence="1">
    <location>
        <begin position="624"/>
        <end position="639"/>
    </location>
</feature>
<evidence type="ECO:0000313" key="5">
    <source>
        <dbReference type="EMBL" id="NJP93908.1"/>
    </source>
</evidence>
<keyword evidence="5" id="KW-0067">ATP-binding</keyword>
<feature type="signal peptide" evidence="3">
    <location>
        <begin position="1"/>
        <end position="25"/>
    </location>
</feature>
<dbReference type="Gene3D" id="3.40.50.300">
    <property type="entry name" value="P-loop containing nucleotide triphosphate hydrolases"/>
    <property type="match status" value="1"/>
</dbReference>
<dbReference type="InterPro" id="IPR003593">
    <property type="entry name" value="AAA+_ATPase"/>
</dbReference>
<dbReference type="InterPro" id="IPR027417">
    <property type="entry name" value="P-loop_NTPase"/>
</dbReference>
<feature type="transmembrane region" description="Helical" evidence="2">
    <location>
        <begin position="37"/>
        <end position="57"/>
    </location>
</feature>
<reference evidence="5 6" key="1">
    <citation type="submission" date="2020-03" db="EMBL/GenBank/DDBJ databases">
        <title>WGS of actinomycetes isolated from Thailand.</title>
        <authorList>
            <person name="Thawai C."/>
        </authorList>
    </citation>
    <scope>NUCLEOTIDE SEQUENCE [LARGE SCALE GENOMIC DNA]</scope>
    <source>
        <strain evidence="5 6">FMUSA5-5</strain>
    </source>
</reference>
<keyword evidence="5" id="KW-0547">Nucleotide-binding</keyword>
<dbReference type="GO" id="GO:0005524">
    <property type="term" value="F:ATP binding"/>
    <property type="evidence" value="ECO:0007669"/>
    <property type="project" value="UniProtKB-KW"/>
</dbReference>
<evidence type="ECO:0000259" key="4">
    <source>
        <dbReference type="SMART" id="SM00382"/>
    </source>
</evidence>
<dbReference type="SUPFAM" id="SSF48452">
    <property type="entry name" value="TPR-like"/>
    <property type="match status" value="1"/>
</dbReference>
<dbReference type="InterPro" id="IPR011990">
    <property type="entry name" value="TPR-like_helical_dom_sf"/>
</dbReference>
<feature type="domain" description="AAA+ ATPase" evidence="4">
    <location>
        <begin position="100"/>
        <end position="246"/>
    </location>
</feature>